<reference evidence="3 4" key="1">
    <citation type="submission" date="2019-02" db="EMBL/GenBank/DDBJ databases">
        <title>Deep-cultivation of Planctomycetes and their phenomic and genomic characterization uncovers novel biology.</title>
        <authorList>
            <person name="Wiegand S."/>
            <person name="Jogler M."/>
            <person name="Boedeker C."/>
            <person name="Pinto D."/>
            <person name="Vollmers J."/>
            <person name="Rivas-Marin E."/>
            <person name="Kohn T."/>
            <person name="Peeters S.H."/>
            <person name="Heuer A."/>
            <person name="Rast P."/>
            <person name="Oberbeckmann S."/>
            <person name="Bunk B."/>
            <person name="Jeske O."/>
            <person name="Meyerdierks A."/>
            <person name="Storesund J.E."/>
            <person name="Kallscheuer N."/>
            <person name="Luecker S."/>
            <person name="Lage O.M."/>
            <person name="Pohl T."/>
            <person name="Merkel B.J."/>
            <person name="Hornburger P."/>
            <person name="Mueller R.-W."/>
            <person name="Bruemmer F."/>
            <person name="Labrenz M."/>
            <person name="Spormann A.M."/>
            <person name="Op Den Camp H."/>
            <person name="Overmann J."/>
            <person name="Amann R."/>
            <person name="Jetten M.S.M."/>
            <person name="Mascher T."/>
            <person name="Medema M.H."/>
            <person name="Devos D.P."/>
            <person name="Kaster A.-K."/>
            <person name="Ovreas L."/>
            <person name="Rohde M."/>
            <person name="Galperin M.Y."/>
            <person name="Jogler C."/>
        </authorList>
    </citation>
    <scope>NUCLEOTIDE SEQUENCE [LARGE SCALE GENOMIC DNA]</scope>
    <source>
        <strain evidence="3 4">Mal64</strain>
    </source>
</reference>
<dbReference type="NCBIfam" id="TIGR02532">
    <property type="entry name" value="IV_pilin_GFxxxE"/>
    <property type="match status" value="1"/>
</dbReference>
<feature type="domain" description="DUF1559" evidence="2">
    <location>
        <begin position="44"/>
        <end position="355"/>
    </location>
</feature>
<evidence type="ECO:0000313" key="4">
    <source>
        <dbReference type="Proteomes" id="UP000315440"/>
    </source>
</evidence>
<keyword evidence="1" id="KW-0812">Transmembrane</keyword>
<protein>
    <recommendedName>
        <fullName evidence="2">DUF1559 domain-containing protein</fullName>
    </recommendedName>
</protein>
<evidence type="ECO:0000313" key="3">
    <source>
        <dbReference type="EMBL" id="TWT86658.1"/>
    </source>
</evidence>
<dbReference type="PANTHER" id="PTHR30093">
    <property type="entry name" value="GENERAL SECRETION PATHWAY PROTEIN G"/>
    <property type="match status" value="1"/>
</dbReference>
<proteinExistence type="predicted"/>
<dbReference type="InterPro" id="IPR011453">
    <property type="entry name" value="DUF1559"/>
</dbReference>
<name>A0A5C5ZHL5_9BACT</name>
<dbReference type="NCBIfam" id="TIGR04294">
    <property type="entry name" value="pre_pil_HX9DG"/>
    <property type="match status" value="1"/>
</dbReference>
<dbReference type="Pfam" id="PF07963">
    <property type="entry name" value="N_methyl"/>
    <property type="match status" value="1"/>
</dbReference>
<dbReference type="Gene3D" id="3.30.700.10">
    <property type="entry name" value="Glycoprotein, Type 4 Pilin"/>
    <property type="match status" value="1"/>
</dbReference>
<dbReference type="Proteomes" id="UP000315440">
    <property type="component" value="Unassembled WGS sequence"/>
</dbReference>
<comment type="caution">
    <text evidence="3">The sequence shown here is derived from an EMBL/GenBank/DDBJ whole genome shotgun (WGS) entry which is preliminary data.</text>
</comment>
<dbReference type="SUPFAM" id="SSF54523">
    <property type="entry name" value="Pili subunits"/>
    <property type="match status" value="1"/>
</dbReference>
<gene>
    <name evidence="3" type="ORF">Mal64_34870</name>
</gene>
<evidence type="ECO:0000256" key="1">
    <source>
        <dbReference type="SAM" id="Phobius"/>
    </source>
</evidence>
<dbReference type="OrthoDB" id="276576at2"/>
<organism evidence="3 4">
    <name type="scientific">Pseudobythopirellula maris</name>
    <dbReference type="NCBI Taxonomy" id="2527991"/>
    <lineage>
        <taxon>Bacteria</taxon>
        <taxon>Pseudomonadati</taxon>
        <taxon>Planctomycetota</taxon>
        <taxon>Planctomycetia</taxon>
        <taxon>Pirellulales</taxon>
        <taxon>Lacipirellulaceae</taxon>
        <taxon>Pseudobythopirellula</taxon>
    </lineage>
</organism>
<accession>A0A5C5ZHL5</accession>
<dbReference type="EMBL" id="SJPQ01000004">
    <property type="protein sequence ID" value="TWT86658.1"/>
    <property type="molecule type" value="Genomic_DNA"/>
</dbReference>
<keyword evidence="1" id="KW-0472">Membrane</keyword>
<sequence>MNKPSHRPPAHRSARRRFGFTLVELLVVIAIIGMLVALLLPAVQSAREAARRMSCQNNLKNLALACLNYESANKHLPISIPQWKDDERDLYHRPVGPDGGSLDIGKGGPGYSGKGWITELLPYIEEQPLYDAMSPGFTGNFYPQSNLFGKGMYNKDIRDDIQKQLPLITCPSDGISPRPSLVQFYFRGLPVATTNYKGCIGDSIIDTTESYDPGTLATNSDFGAVSDPPQPTDIGSADCHNTVDCNGLIWRASYFRPVKLAKITDGQSKTFLIGEAVPAQDDHSAAFFSDGDWATCGIPLNVLDFDVPPTQADDYRESVFYIEWYRYRGFKSLHPGGAFFAMADGSVHFISDGIETPVYRGLATRNGEEAVSLP</sequence>
<dbReference type="Pfam" id="PF07596">
    <property type="entry name" value="SBP_bac_10"/>
    <property type="match status" value="1"/>
</dbReference>
<keyword evidence="4" id="KW-1185">Reference proteome</keyword>
<dbReference type="InterPro" id="IPR027558">
    <property type="entry name" value="Pre_pil_HX9DG_C"/>
</dbReference>
<keyword evidence="1" id="KW-1133">Transmembrane helix</keyword>
<dbReference type="RefSeq" id="WP_146402617.1">
    <property type="nucleotide sequence ID" value="NZ_SJPQ01000004.1"/>
</dbReference>
<evidence type="ECO:0000259" key="2">
    <source>
        <dbReference type="Pfam" id="PF07596"/>
    </source>
</evidence>
<dbReference type="AlphaFoldDB" id="A0A5C5ZHL5"/>
<dbReference type="InterPro" id="IPR012902">
    <property type="entry name" value="N_methyl_site"/>
</dbReference>
<dbReference type="PANTHER" id="PTHR30093:SF2">
    <property type="entry name" value="TYPE II SECRETION SYSTEM PROTEIN H"/>
    <property type="match status" value="1"/>
</dbReference>
<feature type="transmembrane region" description="Helical" evidence="1">
    <location>
        <begin position="21"/>
        <end position="43"/>
    </location>
</feature>
<dbReference type="InterPro" id="IPR045584">
    <property type="entry name" value="Pilin-like"/>
</dbReference>